<gene>
    <name evidence="2" type="ORF">IF1G_07350</name>
</gene>
<feature type="chain" id="PRO_5022123691" evidence="1">
    <location>
        <begin position="20"/>
        <end position="197"/>
    </location>
</feature>
<dbReference type="EMBL" id="SPUK01000011">
    <property type="protein sequence ID" value="TQV93618.1"/>
    <property type="molecule type" value="Genomic_DNA"/>
</dbReference>
<dbReference type="AlphaFoldDB" id="A0A545UVX0"/>
<name>A0A545UVX0_9HYPO</name>
<evidence type="ECO:0000313" key="3">
    <source>
        <dbReference type="Proteomes" id="UP000315783"/>
    </source>
</evidence>
<evidence type="ECO:0000313" key="2">
    <source>
        <dbReference type="EMBL" id="TQV93618.1"/>
    </source>
</evidence>
<organism evidence="2 3">
    <name type="scientific">Cordyceps javanica</name>
    <dbReference type="NCBI Taxonomy" id="43265"/>
    <lineage>
        <taxon>Eukaryota</taxon>
        <taxon>Fungi</taxon>
        <taxon>Dikarya</taxon>
        <taxon>Ascomycota</taxon>
        <taxon>Pezizomycotina</taxon>
        <taxon>Sordariomycetes</taxon>
        <taxon>Hypocreomycetidae</taxon>
        <taxon>Hypocreales</taxon>
        <taxon>Cordycipitaceae</taxon>
        <taxon>Cordyceps</taxon>
    </lineage>
</organism>
<evidence type="ECO:0000256" key="1">
    <source>
        <dbReference type="SAM" id="SignalP"/>
    </source>
</evidence>
<keyword evidence="1" id="KW-0732">Signal</keyword>
<comment type="caution">
    <text evidence="2">The sequence shown here is derived from an EMBL/GenBank/DDBJ whole genome shotgun (WGS) entry which is preliminary data.</text>
</comment>
<accession>A0A545UVX0</accession>
<sequence length="197" mass="21367">MLLDRSFLALTWVATAAQAAPTADDGASSIAPPNVPPGCERIKDIQLAIQFSNNLWAGSWDMIGATLETSSGTAFLPNAAAPERGSRHVAAVDMQRDFDADEIDVTSIKQITLSDAPALSDWAYKLGLYHDQWTLDGVQIMANCSGGGGTKAFYDKYLHLDHDNVYQYSELAEGDTRGVRETVATFNVSLDGWRFSC</sequence>
<feature type="signal peptide" evidence="1">
    <location>
        <begin position="1"/>
        <end position="19"/>
    </location>
</feature>
<proteinExistence type="predicted"/>
<dbReference type="STRING" id="43265.A0A545UVX0"/>
<keyword evidence="3" id="KW-1185">Reference proteome</keyword>
<dbReference type="Proteomes" id="UP000315783">
    <property type="component" value="Unassembled WGS sequence"/>
</dbReference>
<protein>
    <submittedName>
        <fullName evidence="2">Uncharacterized protein</fullName>
    </submittedName>
</protein>
<reference evidence="2 3" key="1">
    <citation type="journal article" date="2019" name="Appl. Microbiol. Biotechnol.">
        <title>Genome sequence of Isaria javanica and comparative genome analysis insights into family S53 peptidase evolution in fungal entomopathogens.</title>
        <authorList>
            <person name="Lin R."/>
            <person name="Zhang X."/>
            <person name="Xin B."/>
            <person name="Zou M."/>
            <person name="Gao Y."/>
            <person name="Qin F."/>
            <person name="Hu Q."/>
            <person name="Xie B."/>
            <person name="Cheng X."/>
        </authorList>
    </citation>
    <scope>NUCLEOTIDE SEQUENCE [LARGE SCALE GENOMIC DNA]</scope>
    <source>
        <strain evidence="2 3">IJ1G</strain>
    </source>
</reference>
<dbReference type="OrthoDB" id="4862416at2759"/>